<feature type="signal peptide" evidence="13">
    <location>
        <begin position="1"/>
        <end position="30"/>
    </location>
</feature>
<dbReference type="PROSITE" id="PS52016">
    <property type="entry name" value="TONB_DEPENDENT_REC_3"/>
    <property type="match status" value="1"/>
</dbReference>
<keyword evidence="4 11" id="KW-1134">Transmembrane beta strand</keyword>
<keyword evidence="8 11" id="KW-0472">Membrane</keyword>
<reference evidence="17" key="1">
    <citation type="submission" date="2016-07" db="EMBL/GenBank/DDBJ databases">
        <authorList>
            <person name="Florea S."/>
            <person name="Webb J.S."/>
            <person name="Jaromczyk J."/>
            <person name="Schardl C.L."/>
        </authorList>
    </citation>
    <scope>NUCLEOTIDE SEQUENCE [LARGE SCALE GENOMIC DNA]</scope>
    <source>
        <strain evidence="17">KCTC 42131</strain>
    </source>
</reference>
<dbReference type="RefSeq" id="WP_070116417.1">
    <property type="nucleotide sequence ID" value="NZ_MASR01000001.1"/>
</dbReference>
<evidence type="ECO:0000256" key="9">
    <source>
        <dbReference type="ARBA" id="ARBA00023170"/>
    </source>
</evidence>
<dbReference type="Pfam" id="PF00593">
    <property type="entry name" value="TonB_dep_Rec_b-barrel"/>
    <property type="match status" value="1"/>
</dbReference>
<evidence type="ECO:0000256" key="10">
    <source>
        <dbReference type="ARBA" id="ARBA00023237"/>
    </source>
</evidence>
<keyword evidence="7 12" id="KW-0798">TonB box</keyword>
<dbReference type="InterPro" id="IPR037066">
    <property type="entry name" value="Plug_dom_sf"/>
</dbReference>
<name>A0A1E8CK78_9GAMM</name>
<dbReference type="CDD" id="cd01347">
    <property type="entry name" value="ligand_gated_channel"/>
    <property type="match status" value="1"/>
</dbReference>
<organism evidence="16 17">
    <name type="scientific">Pseudohongiella acticola</name>
    <dbReference type="NCBI Taxonomy" id="1524254"/>
    <lineage>
        <taxon>Bacteria</taxon>
        <taxon>Pseudomonadati</taxon>
        <taxon>Pseudomonadota</taxon>
        <taxon>Gammaproteobacteria</taxon>
        <taxon>Pseudomonadales</taxon>
        <taxon>Pseudohongiellaceae</taxon>
        <taxon>Pseudohongiella</taxon>
    </lineage>
</organism>
<evidence type="ECO:0000256" key="13">
    <source>
        <dbReference type="SAM" id="SignalP"/>
    </source>
</evidence>
<dbReference type="InterPro" id="IPR012910">
    <property type="entry name" value="Plug_dom"/>
</dbReference>
<keyword evidence="10 11" id="KW-0998">Cell outer membrane</keyword>
<dbReference type="InterPro" id="IPR036942">
    <property type="entry name" value="Beta-barrel_TonB_sf"/>
</dbReference>
<evidence type="ECO:0000313" key="16">
    <source>
        <dbReference type="EMBL" id="OFE12808.1"/>
    </source>
</evidence>
<comment type="caution">
    <text evidence="16">The sequence shown here is derived from an EMBL/GenBank/DDBJ whole genome shotgun (WGS) entry which is preliminary data.</text>
</comment>
<dbReference type="AlphaFoldDB" id="A0A1E8CK78"/>
<dbReference type="OrthoDB" id="9760494at2"/>
<dbReference type="Proteomes" id="UP000175669">
    <property type="component" value="Unassembled WGS sequence"/>
</dbReference>
<evidence type="ECO:0000256" key="4">
    <source>
        <dbReference type="ARBA" id="ARBA00022452"/>
    </source>
</evidence>
<evidence type="ECO:0000259" key="15">
    <source>
        <dbReference type="Pfam" id="PF07715"/>
    </source>
</evidence>
<dbReference type="PANTHER" id="PTHR30069:SF29">
    <property type="entry name" value="HEMOGLOBIN AND HEMOGLOBIN-HAPTOGLOBIN-BINDING PROTEIN 1-RELATED"/>
    <property type="match status" value="1"/>
</dbReference>
<feature type="domain" description="TonB-dependent receptor plug" evidence="15">
    <location>
        <begin position="67"/>
        <end position="167"/>
    </location>
</feature>
<dbReference type="Gene3D" id="2.170.130.10">
    <property type="entry name" value="TonB-dependent receptor, plug domain"/>
    <property type="match status" value="1"/>
</dbReference>
<evidence type="ECO:0000256" key="11">
    <source>
        <dbReference type="PROSITE-ProRule" id="PRU01360"/>
    </source>
</evidence>
<dbReference type="Gene3D" id="2.40.170.20">
    <property type="entry name" value="TonB-dependent receptor, beta-barrel domain"/>
    <property type="match status" value="1"/>
</dbReference>
<gene>
    <name evidence="16" type="ORF">PHACT_06380</name>
</gene>
<comment type="subcellular location">
    <subcellularLocation>
        <location evidence="1 11">Cell outer membrane</location>
        <topology evidence="1 11">Multi-pass membrane protein</topology>
    </subcellularLocation>
</comment>
<dbReference type="Pfam" id="PF07715">
    <property type="entry name" value="Plug"/>
    <property type="match status" value="1"/>
</dbReference>
<dbReference type="InterPro" id="IPR039426">
    <property type="entry name" value="TonB-dep_rcpt-like"/>
</dbReference>
<evidence type="ECO:0000256" key="8">
    <source>
        <dbReference type="ARBA" id="ARBA00023136"/>
    </source>
</evidence>
<evidence type="ECO:0008006" key="18">
    <source>
        <dbReference type="Google" id="ProtNLM"/>
    </source>
</evidence>
<evidence type="ECO:0000256" key="1">
    <source>
        <dbReference type="ARBA" id="ARBA00004571"/>
    </source>
</evidence>
<sequence>MPVTKRPLFTPVTSLSAISLLLLAVSSVQAQSTIGADAIGVQEILISERSIESTLPLELANFGVDLEIVTDQLVRDHGFVDVAQSLEMLVPGLHLTSQAGAFSYVNVQMQGSRSSDILWTLDGVRINNRLYNSTSPADTLPSSMIERVEVLKGSHGLMYGTQAIAGVVNVVTRGFSSTTDGNITVGTGSHGLQRLNGYIRGALGQQNQHKLVLWASKDETDGYEIYDRYQPTATDKKRGYDVNSVGLKYGFEFTPDLSLSMTGIVTEAELGYPNVSRISINDRSENIFSAKLDYIPSDTAKFELKGYYHTWDTDYYTPPNPSDYWGYEDMGMSAAAVLSPHRYFDYHIGYDFQTYTGQDDYLLISGEREDVHAVYTQVRSSDELSERFRVAAGVRYNKTGGNDATVWNVSGVYDLTDNLYVQAMAATSFMLPSAENLYRIHCPSGENCTHGNPNLAPEESIAFNAGVGGNFNLWQRQFSWQVSAWDRTVDNLITRAAIPAEMVGQFPDGFTNTFINVANEVDVTGTELLLRGPVSESLSFDLSYTYSKEVDTGTGQQIQDRPRHQYKGSLSYDPQNQRFGANLAMKYVGDKSTDVTGFGRQAYGDYYVLDAGAHIYLDANEQHRVTLRLENLLDEKYATSTSSAALTGSDPQERFQWRRLGVPRTVHLNYSYSF</sequence>
<evidence type="ECO:0000256" key="3">
    <source>
        <dbReference type="ARBA" id="ARBA00022448"/>
    </source>
</evidence>
<dbReference type="GO" id="GO:0009279">
    <property type="term" value="C:cell outer membrane"/>
    <property type="evidence" value="ECO:0007669"/>
    <property type="project" value="UniProtKB-SubCell"/>
</dbReference>
<dbReference type="GO" id="GO:0015344">
    <property type="term" value="F:siderophore uptake transmembrane transporter activity"/>
    <property type="evidence" value="ECO:0007669"/>
    <property type="project" value="TreeGrafter"/>
</dbReference>
<evidence type="ECO:0000256" key="5">
    <source>
        <dbReference type="ARBA" id="ARBA00022692"/>
    </source>
</evidence>
<proteinExistence type="inferred from homology"/>
<dbReference type="GO" id="GO:0044718">
    <property type="term" value="P:siderophore transmembrane transport"/>
    <property type="evidence" value="ECO:0007669"/>
    <property type="project" value="TreeGrafter"/>
</dbReference>
<dbReference type="InterPro" id="IPR000531">
    <property type="entry name" value="Beta-barrel_TonB"/>
</dbReference>
<comment type="similarity">
    <text evidence="2">Belongs to the TonB-dependent receptor family. Hemoglobin/haptoglobin binding protein subfamily.</text>
</comment>
<dbReference type="STRING" id="1524254.PHACT_06380"/>
<evidence type="ECO:0000259" key="14">
    <source>
        <dbReference type="Pfam" id="PF00593"/>
    </source>
</evidence>
<evidence type="ECO:0000256" key="6">
    <source>
        <dbReference type="ARBA" id="ARBA00022729"/>
    </source>
</evidence>
<dbReference type="PANTHER" id="PTHR30069">
    <property type="entry name" value="TONB-DEPENDENT OUTER MEMBRANE RECEPTOR"/>
    <property type="match status" value="1"/>
</dbReference>
<keyword evidence="17" id="KW-1185">Reference proteome</keyword>
<evidence type="ECO:0000256" key="7">
    <source>
        <dbReference type="ARBA" id="ARBA00023077"/>
    </source>
</evidence>
<protein>
    <recommendedName>
        <fullName evidence="18">TonB-dependent receptor</fullName>
    </recommendedName>
</protein>
<accession>A0A1E8CK78</accession>
<dbReference type="EMBL" id="MASR01000001">
    <property type="protein sequence ID" value="OFE12808.1"/>
    <property type="molecule type" value="Genomic_DNA"/>
</dbReference>
<keyword evidence="9" id="KW-0675">Receptor</keyword>
<keyword evidence="5 11" id="KW-0812">Transmembrane</keyword>
<feature type="chain" id="PRO_5009212130" description="TonB-dependent receptor" evidence="13">
    <location>
        <begin position="31"/>
        <end position="674"/>
    </location>
</feature>
<feature type="domain" description="TonB-dependent receptor-like beta-barrel" evidence="14">
    <location>
        <begin position="208"/>
        <end position="632"/>
    </location>
</feature>
<evidence type="ECO:0000256" key="12">
    <source>
        <dbReference type="RuleBase" id="RU003357"/>
    </source>
</evidence>
<keyword evidence="6 13" id="KW-0732">Signal</keyword>
<evidence type="ECO:0000256" key="2">
    <source>
        <dbReference type="ARBA" id="ARBA00008143"/>
    </source>
</evidence>
<dbReference type="SUPFAM" id="SSF56935">
    <property type="entry name" value="Porins"/>
    <property type="match status" value="1"/>
</dbReference>
<evidence type="ECO:0000313" key="17">
    <source>
        <dbReference type="Proteomes" id="UP000175669"/>
    </source>
</evidence>
<keyword evidence="3 11" id="KW-0813">Transport</keyword>